<reference evidence="2" key="1">
    <citation type="journal article" date="2019" name="bioRxiv">
        <title>The Genome of the Zebra Mussel, Dreissena polymorpha: A Resource for Invasive Species Research.</title>
        <authorList>
            <person name="McCartney M.A."/>
            <person name="Auch B."/>
            <person name="Kono T."/>
            <person name="Mallez S."/>
            <person name="Zhang Y."/>
            <person name="Obille A."/>
            <person name="Becker A."/>
            <person name="Abrahante J.E."/>
            <person name="Garbe J."/>
            <person name="Badalamenti J.P."/>
            <person name="Herman A."/>
            <person name="Mangelson H."/>
            <person name="Liachko I."/>
            <person name="Sullivan S."/>
            <person name="Sone E.D."/>
            <person name="Koren S."/>
            <person name="Silverstein K.A.T."/>
            <person name="Beckman K.B."/>
            <person name="Gohl D.M."/>
        </authorList>
    </citation>
    <scope>NUCLEOTIDE SEQUENCE</scope>
    <source>
        <strain evidence="2">Duluth1</strain>
        <tissue evidence="2">Whole animal</tissue>
    </source>
</reference>
<gene>
    <name evidence="2" type="ORF">DPMN_107979</name>
</gene>
<feature type="compositionally biased region" description="Polar residues" evidence="1">
    <location>
        <begin position="216"/>
        <end position="227"/>
    </location>
</feature>
<reference evidence="2" key="2">
    <citation type="submission" date="2020-11" db="EMBL/GenBank/DDBJ databases">
        <authorList>
            <person name="McCartney M.A."/>
            <person name="Auch B."/>
            <person name="Kono T."/>
            <person name="Mallez S."/>
            <person name="Becker A."/>
            <person name="Gohl D.M."/>
            <person name="Silverstein K.A.T."/>
            <person name="Koren S."/>
            <person name="Bechman K.B."/>
            <person name="Herman A."/>
            <person name="Abrahante J.E."/>
            <person name="Garbe J."/>
        </authorList>
    </citation>
    <scope>NUCLEOTIDE SEQUENCE</scope>
    <source>
        <strain evidence="2">Duluth1</strain>
        <tissue evidence="2">Whole animal</tissue>
    </source>
</reference>
<evidence type="ECO:0000313" key="3">
    <source>
        <dbReference type="Proteomes" id="UP000828390"/>
    </source>
</evidence>
<keyword evidence="3" id="KW-1185">Reference proteome</keyword>
<evidence type="ECO:0000313" key="2">
    <source>
        <dbReference type="EMBL" id="KAH3834647.1"/>
    </source>
</evidence>
<dbReference type="Proteomes" id="UP000828390">
    <property type="component" value="Unassembled WGS sequence"/>
</dbReference>
<dbReference type="EMBL" id="JAIWYP010000004">
    <property type="protein sequence ID" value="KAH3834647.1"/>
    <property type="molecule type" value="Genomic_DNA"/>
</dbReference>
<name>A0A9D4QLK1_DREPO</name>
<evidence type="ECO:0000256" key="1">
    <source>
        <dbReference type="SAM" id="MobiDB-lite"/>
    </source>
</evidence>
<dbReference type="AlphaFoldDB" id="A0A9D4QLK1"/>
<protein>
    <submittedName>
        <fullName evidence="2">Uncharacterized protein</fullName>
    </submittedName>
</protein>
<feature type="region of interest" description="Disordered" evidence="1">
    <location>
        <begin position="202"/>
        <end position="227"/>
    </location>
</feature>
<comment type="caution">
    <text evidence="2">The sequence shown here is derived from an EMBL/GenBank/DDBJ whole genome shotgun (WGS) entry which is preliminary data.</text>
</comment>
<sequence length="227" mass="24835">MDPPFEPCLSTCHRLGSGFELCDGFRLRIQSKDFPSFAPYVTDPGLEALPEHSPCMLWAPGSNPGLSTYHLSERTLIQVIQPRRLFGSTFRANAQTEVRNQDPSLTGQYSNWGSNPGPVTVGANSHIGIRAIAYRVSPQTEARSREPKLSVLLLRWFPGSSPGQSNCPLLEGSRVQIQKTWTLMKRVLRDSKPGSDAYVASTQTVDGTLNPVANKASAQTGSHSRDP</sequence>
<accession>A0A9D4QLK1</accession>
<proteinExistence type="predicted"/>
<organism evidence="2 3">
    <name type="scientific">Dreissena polymorpha</name>
    <name type="common">Zebra mussel</name>
    <name type="synonym">Mytilus polymorpha</name>
    <dbReference type="NCBI Taxonomy" id="45954"/>
    <lineage>
        <taxon>Eukaryota</taxon>
        <taxon>Metazoa</taxon>
        <taxon>Spiralia</taxon>
        <taxon>Lophotrochozoa</taxon>
        <taxon>Mollusca</taxon>
        <taxon>Bivalvia</taxon>
        <taxon>Autobranchia</taxon>
        <taxon>Heteroconchia</taxon>
        <taxon>Euheterodonta</taxon>
        <taxon>Imparidentia</taxon>
        <taxon>Neoheterodontei</taxon>
        <taxon>Myida</taxon>
        <taxon>Dreissenoidea</taxon>
        <taxon>Dreissenidae</taxon>
        <taxon>Dreissena</taxon>
    </lineage>
</organism>